<name>A0A835CA46_9FABA</name>
<accession>A0A835CA46</accession>
<organism evidence="1 2">
    <name type="scientific">Senna tora</name>
    <dbReference type="NCBI Taxonomy" id="362788"/>
    <lineage>
        <taxon>Eukaryota</taxon>
        <taxon>Viridiplantae</taxon>
        <taxon>Streptophyta</taxon>
        <taxon>Embryophyta</taxon>
        <taxon>Tracheophyta</taxon>
        <taxon>Spermatophyta</taxon>
        <taxon>Magnoliopsida</taxon>
        <taxon>eudicotyledons</taxon>
        <taxon>Gunneridae</taxon>
        <taxon>Pentapetalae</taxon>
        <taxon>rosids</taxon>
        <taxon>fabids</taxon>
        <taxon>Fabales</taxon>
        <taxon>Fabaceae</taxon>
        <taxon>Caesalpinioideae</taxon>
        <taxon>Cassia clade</taxon>
        <taxon>Senna</taxon>
    </lineage>
</organism>
<dbReference type="OrthoDB" id="1718923at2759"/>
<gene>
    <name evidence="1" type="ORF">G2W53_009430</name>
</gene>
<reference evidence="1" key="1">
    <citation type="submission" date="2020-09" db="EMBL/GenBank/DDBJ databases">
        <title>Genome-Enabled Discovery of Anthraquinone Biosynthesis in Senna tora.</title>
        <authorList>
            <person name="Kang S.-H."/>
            <person name="Pandey R.P."/>
            <person name="Lee C.-M."/>
            <person name="Sim J.-S."/>
            <person name="Jeong J.-T."/>
            <person name="Choi B.-S."/>
            <person name="Jung M."/>
            <person name="Ginzburg D."/>
            <person name="Zhao K."/>
            <person name="Won S.Y."/>
            <person name="Oh T.-J."/>
            <person name="Yu Y."/>
            <person name="Kim N.-H."/>
            <person name="Lee O.R."/>
            <person name="Lee T.-H."/>
            <person name="Bashyal P."/>
            <person name="Kim T.-S."/>
            <person name="Lee W.-H."/>
            <person name="Kawkins C."/>
            <person name="Kim C.-K."/>
            <person name="Kim J.S."/>
            <person name="Ahn B.O."/>
            <person name="Rhee S.Y."/>
            <person name="Sohng J.K."/>
        </authorList>
    </citation>
    <scope>NUCLEOTIDE SEQUENCE</scope>
    <source>
        <tissue evidence="1">Leaf</tissue>
    </source>
</reference>
<sequence length="353" mass="39402">MIKRDIPVLGSKVSDLVNNHPKGMVFVNSLLDETDNIERIRFNLNLLKLQSVLLMNVNHLSFLKTFHVQANHTQNSISALPLIFEKPVPSPFPYRPTDRSVPDARSSFSAILIKCRDSSKSGGFFCLGVFPSVSSLEDFLLWLSEFFRGDLAGKTWTCCFFAIPVETTTVCSVAFSYGSSTSFISSSPGRVRTGICIFESSLGESPMSGSLDSDICSSESPSGSPSRLTFLVVESLLSKVVEECERRVLIQHEMVYACFFFIMFSFIINDTFTQVFCSDEHSNNMLDKLHATRCNWKGPISYSDVGRLGSGAQYTYDRFPSNIRTEKQLEEKRKQILAAASSAFEYLGRHTPG</sequence>
<dbReference type="AlphaFoldDB" id="A0A835CA46"/>
<keyword evidence="2" id="KW-1185">Reference proteome</keyword>
<dbReference type="Proteomes" id="UP000634136">
    <property type="component" value="Unassembled WGS sequence"/>
</dbReference>
<evidence type="ECO:0000313" key="1">
    <source>
        <dbReference type="EMBL" id="KAF7834571.1"/>
    </source>
</evidence>
<evidence type="ECO:0000313" key="2">
    <source>
        <dbReference type="Proteomes" id="UP000634136"/>
    </source>
</evidence>
<proteinExistence type="predicted"/>
<comment type="caution">
    <text evidence="1">The sequence shown here is derived from an EMBL/GenBank/DDBJ whole genome shotgun (WGS) entry which is preliminary data.</text>
</comment>
<dbReference type="EMBL" id="JAAIUW010000004">
    <property type="protein sequence ID" value="KAF7834571.1"/>
    <property type="molecule type" value="Genomic_DNA"/>
</dbReference>
<protein>
    <submittedName>
        <fullName evidence="1">DENN domain and WD repeat-containing protein SCD1</fullName>
    </submittedName>
</protein>